<feature type="compositionally biased region" description="Polar residues" evidence="7">
    <location>
        <begin position="16"/>
        <end position="73"/>
    </location>
</feature>
<comment type="subcellular location">
    <subcellularLocation>
        <location evidence="1">Cytoplasm</location>
    </subcellularLocation>
</comment>
<dbReference type="GO" id="GO:0051285">
    <property type="term" value="C:cell cortex of cell tip"/>
    <property type="evidence" value="ECO:0007669"/>
    <property type="project" value="TreeGrafter"/>
</dbReference>
<feature type="region of interest" description="Disordered" evidence="7">
    <location>
        <begin position="1"/>
        <end position="148"/>
    </location>
</feature>
<evidence type="ECO:0008006" key="10">
    <source>
        <dbReference type="Google" id="ProtNLM"/>
    </source>
</evidence>
<feature type="region of interest" description="Disordered" evidence="7">
    <location>
        <begin position="885"/>
        <end position="918"/>
    </location>
</feature>
<feature type="compositionally biased region" description="Basic and acidic residues" evidence="7">
    <location>
        <begin position="1373"/>
        <end position="1388"/>
    </location>
</feature>
<dbReference type="PANTHER" id="PTHR23244:SF456">
    <property type="entry name" value="MULTIPLE EPIDERMAL GROWTH FACTOR-LIKE DOMAINS PROTEIN 8"/>
    <property type="match status" value="1"/>
</dbReference>
<keyword evidence="3" id="KW-0963">Cytoplasm</keyword>
<dbReference type="PANTHER" id="PTHR23244">
    <property type="entry name" value="KELCH REPEAT DOMAIN"/>
    <property type="match status" value="1"/>
</dbReference>
<dbReference type="Pfam" id="PF24681">
    <property type="entry name" value="Kelch_KLHDC2_KLHL20_DRC7"/>
    <property type="match status" value="1"/>
</dbReference>
<feature type="region of interest" description="Disordered" evidence="7">
    <location>
        <begin position="1597"/>
        <end position="1677"/>
    </location>
</feature>
<name>A0A2P7YG48_9PEZI</name>
<dbReference type="OrthoDB" id="45365at2759"/>
<feature type="compositionally biased region" description="Basic and acidic residues" evidence="7">
    <location>
        <begin position="708"/>
        <end position="722"/>
    </location>
</feature>
<feature type="compositionally biased region" description="Polar residues" evidence="7">
    <location>
        <begin position="1008"/>
        <end position="1019"/>
    </location>
</feature>
<keyword evidence="9" id="KW-1185">Reference proteome</keyword>
<feature type="compositionally biased region" description="Basic and acidic residues" evidence="7">
    <location>
        <begin position="1496"/>
        <end position="1518"/>
    </location>
</feature>
<feature type="compositionally biased region" description="Low complexity" evidence="7">
    <location>
        <begin position="1647"/>
        <end position="1659"/>
    </location>
</feature>
<comment type="caution">
    <text evidence="8">The sequence shown here is derived from an EMBL/GenBank/DDBJ whole genome shotgun (WGS) entry which is preliminary data.</text>
</comment>
<dbReference type="STRING" id="40998.A0A2P7YG48"/>
<evidence type="ECO:0000256" key="2">
    <source>
        <dbReference type="ARBA" id="ARBA00022441"/>
    </source>
</evidence>
<evidence type="ECO:0000256" key="6">
    <source>
        <dbReference type="SAM" id="Coils"/>
    </source>
</evidence>
<feature type="compositionally biased region" description="Basic and acidic residues" evidence="7">
    <location>
        <begin position="906"/>
        <end position="918"/>
    </location>
</feature>
<feature type="compositionally biased region" description="Basic and acidic residues" evidence="7">
    <location>
        <begin position="1293"/>
        <end position="1306"/>
    </location>
</feature>
<feature type="compositionally biased region" description="Basic and acidic residues" evidence="7">
    <location>
        <begin position="885"/>
        <end position="899"/>
    </location>
</feature>
<dbReference type="Proteomes" id="UP000243723">
    <property type="component" value="Unassembled WGS sequence"/>
</dbReference>
<evidence type="ECO:0000313" key="8">
    <source>
        <dbReference type="EMBL" id="PSK34931.1"/>
    </source>
</evidence>
<feature type="compositionally biased region" description="Basic and acidic residues" evidence="7">
    <location>
        <begin position="81"/>
        <end position="102"/>
    </location>
</feature>
<feature type="compositionally biased region" description="Pro residues" evidence="7">
    <location>
        <begin position="130"/>
        <end position="143"/>
    </location>
</feature>
<evidence type="ECO:0000313" key="9">
    <source>
        <dbReference type="Proteomes" id="UP000243723"/>
    </source>
</evidence>
<feature type="region of interest" description="Disordered" evidence="7">
    <location>
        <begin position="1293"/>
        <end position="1314"/>
    </location>
</feature>
<dbReference type="EMBL" id="NHZQ01000445">
    <property type="protein sequence ID" value="PSK34931.1"/>
    <property type="molecule type" value="Genomic_DNA"/>
</dbReference>
<keyword evidence="5 6" id="KW-0175">Coiled coil</keyword>
<dbReference type="SUPFAM" id="SSF117281">
    <property type="entry name" value="Kelch motif"/>
    <property type="match status" value="1"/>
</dbReference>
<evidence type="ECO:0000256" key="1">
    <source>
        <dbReference type="ARBA" id="ARBA00004496"/>
    </source>
</evidence>
<feature type="region of interest" description="Disordered" evidence="7">
    <location>
        <begin position="767"/>
        <end position="786"/>
    </location>
</feature>
<feature type="compositionally biased region" description="Polar residues" evidence="7">
    <location>
        <begin position="1475"/>
        <end position="1495"/>
    </location>
</feature>
<keyword evidence="2" id="KW-0880">Kelch repeat</keyword>
<feature type="coiled-coil region" evidence="6">
    <location>
        <begin position="1093"/>
        <end position="1162"/>
    </location>
</feature>
<dbReference type="InterPro" id="IPR006652">
    <property type="entry name" value="Kelch_1"/>
</dbReference>
<dbReference type="GO" id="GO:0061245">
    <property type="term" value="P:establishment or maintenance of bipolar cell polarity"/>
    <property type="evidence" value="ECO:0007669"/>
    <property type="project" value="TreeGrafter"/>
</dbReference>
<feature type="compositionally biased region" description="Polar residues" evidence="7">
    <location>
        <begin position="515"/>
        <end position="534"/>
    </location>
</feature>
<feature type="compositionally biased region" description="Polar residues" evidence="7">
    <location>
        <begin position="582"/>
        <end position="603"/>
    </location>
</feature>
<feature type="compositionally biased region" description="Gly residues" evidence="7">
    <location>
        <begin position="1609"/>
        <end position="1626"/>
    </location>
</feature>
<reference evidence="8 9" key="1">
    <citation type="submission" date="2017-05" db="EMBL/GenBank/DDBJ databases">
        <title>Draft genome sequence of Elsinoe australis.</title>
        <authorList>
            <person name="Cheng Q."/>
        </authorList>
    </citation>
    <scope>NUCLEOTIDE SEQUENCE [LARGE SCALE GENOMIC DNA]</scope>
    <source>
        <strain evidence="8 9">NL1</strain>
    </source>
</reference>
<evidence type="ECO:0000256" key="3">
    <source>
        <dbReference type="ARBA" id="ARBA00022490"/>
    </source>
</evidence>
<feature type="compositionally biased region" description="Low complexity" evidence="7">
    <location>
        <begin position="482"/>
        <end position="491"/>
    </location>
</feature>
<dbReference type="SMART" id="SM00612">
    <property type="entry name" value="Kelch"/>
    <property type="match status" value="2"/>
</dbReference>
<accession>A0A2P7YG48</accession>
<dbReference type="FunFam" id="2.120.10.80:FF:000049">
    <property type="entry name" value="Cell polarity protein (Tea1)"/>
    <property type="match status" value="1"/>
</dbReference>
<feature type="region of interest" description="Disordered" evidence="7">
    <location>
        <begin position="1543"/>
        <end position="1564"/>
    </location>
</feature>
<evidence type="ECO:0000256" key="4">
    <source>
        <dbReference type="ARBA" id="ARBA00022737"/>
    </source>
</evidence>
<feature type="region of interest" description="Disordered" evidence="7">
    <location>
        <begin position="480"/>
        <end position="736"/>
    </location>
</feature>
<gene>
    <name evidence="8" type="ORF">B9Z65_1514</name>
</gene>
<evidence type="ECO:0000256" key="7">
    <source>
        <dbReference type="SAM" id="MobiDB-lite"/>
    </source>
</evidence>
<feature type="compositionally biased region" description="Polar residues" evidence="7">
    <location>
        <begin position="642"/>
        <end position="653"/>
    </location>
</feature>
<dbReference type="InterPro" id="IPR015915">
    <property type="entry name" value="Kelch-typ_b-propeller"/>
</dbReference>
<proteinExistence type="predicted"/>
<feature type="compositionally biased region" description="Polar residues" evidence="7">
    <location>
        <begin position="560"/>
        <end position="572"/>
    </location>
</feature>
<protein>
    <recommendedName>
        <fullName evidence="10">Tip elongation aberrant protein 1</fullName>
    </recommendedName>
</protein>
<feature type="region of interest" description="Disordered" evidence="7">
    <location>
        <begin position="1428"/>
        <end position="1522"/>
    </location>
</feature>
<dbReference type="Gene3D" id="2.120.10.80">
    <property type="entry name" value="Kelch-type beta propeller"/>
    <property type="match status" value="1"/>
</dbReference>
<sequence>MSFFFKSSKKAATPSALPQATRNIKSSDGASAPTSSFSTLNADAPRSTFNVRPRSPTSAGGPVQQQQNGSGSIAATMAEKPVLDRSTSRTTEDKTTNYDKASKTPSPENKQMRDRADSEPRATPPSRIAQPPPSRPAPDPSPYPWSQRQLTYGVPHAYPFPRYGPAINAVASRDGAIYIMGGLIEGATVKGDLWIIEAGQSSLSTYPVQTTSEGPGPRVGHASLLVGNAFIVFGGDTKTEESDLLDDTLYLLNTSTKQWSRAAPAGTRPPGRYGHTLNILGSKIYIFGGQVEGFFFNDLVAFDLNALQQATNRWEILVQNTIDGGPPHGQIPPARTNHSIITWNDRLYLFGGTDGVTWFNDVWSYDPRTNAWTQLDCIGYIPAAREGHAAALVGDVMYVFGGRTEEGNDLGDLAAFRISSRRWYTFQNMGPSPSPRSGHSMTTVGKTIVVLAGEPSSAPRDAGELSLAYFLDTTKIRYPADSSSSQGTSQQAALPAAPAERIPGHRRPSGEKSGIPQSRNITPKQLEQGPLQTPQRKDSDGRDNLRNGEAPGSGSRLPRIQSQQQTSRSMSPQPAPNGVLHRQQSSLEDRMQSSPNSGRPSVENNERTAAEPQSRGLQQPRTANDPATMKNRVTTVPFVEGQSYSNQTRTESPPVQKPLLPQHGQKSSTDSTEQPPPRTSSRQKRYQQPDRDQETPRPSLDRSTPNGRRAESRDGEEKRGLEQVDSGLGSSPSLGQNEGLLRKLEAEKSKNAWFISELALARKAGYTPSSNATAMDESRSNSVGDEEKPLIEALLKMRQELVKMSSAMESKAQSTAERIAQVEKQRDMAVNEATFAKARLAAQGGNNSDGGYDNNGDHDRSGELNRRLATMIASQNELNKKIDSLNRERDAEKRARQIAEEGADTAQKRFGELETERQRTAGELESLRAELHEAQRVAREEAANASEASSAHKLLQVDKNEMSSRLETALSQAKHHTTMLASLQEAVNASSDKADHLERKLDQERGSRSQVESKLTQLKSQHEERTAELEQVSRQLRDAEELAEKHAHEAKTHRIAVVEGLSKVRASNEGDRGLNDERVSILQQQVDNANAMVRKNQAAADAASDKLRRAEERIAGLEAYQEQTSREGLSIRKQMQAAMKDVRALSEEKARLQQELQSQQLNANAIHVQHSALKDILSERGINPSELRKNRLVDSPSSLNRHGTPDASRLRDLEHQLEASHKAQDELRTRLDEMQERDEKTRGEYEEKLSALDNDHQAAAKYLRGTEKMLSKMKSELQRVKQQSAEYLEELETLRNKEKTRSESDSTPRANQAEWEAERANLHKEIESTKSNLTSSLAPLEQKITALQKDLSARDADLTSLRESHTTSNANLDKLRSTQDASRSDIERLTKENKALEERARDAEAKVQMLLDQVESSVDNYRRQTADLTNGMHPASTSMGLGHQRGPSLASNASTAQYMPGPSSGHGHGHHRGESTGNDSVYSQSVAPSESSAGTSRDRSGSTATREGKESVTPRERNSLALNSLADELDGLRYRLSGKFDFEKTPTSGGGAGQGTGSTPASAGGLAEWRRGLERESTEVDFGNMGGYGRQHFGDGEGQGQGQMHSGQMQGGNGNVNGHAGFGGLGKIEESVPRKAVGSGNNNASKQEGQQQQTHQQAQGSMEEQQGHAGQRKEVRV</sequence>
<feature type="compositionally biased region" description="Polar residues" evidence="7">
    <location>
        <begin position="664"/>
        <end position="673"/>
    </location>
</feature>
<evidence type="ECO:0000256" key="5">
    <source>
        <dbReference type="ARBA" id="ARBA00023054"/>
    </source>
</evidence>
<feature type="compositionally biased region" description="Basic and acidic residues" evidence="7">
    <location>
        <begin position="535"/>
        <end position="546"/>
    </location>
</feature>
<keyword evidence="4" id="KW-0677">Repeat</keyword>
<feature type="compositionally biased region" description="Basic and acidic residues" evidence="7">
    <location>
        <begin position="110"/>
        <end position="120"/>
    </location>
</feature>
<feature type="region of interest" description="Disordered" evidence="7">
    <location>
        <begin position="1000"/>
        <end position="1030"/>
    </location>
</feature>
<feature type="region of interest" description="Disordered" evidence="7">
    <location>
        <begin position="1358"/>
        <end position="1388"/>
    </location>
</feature>
<organism evidence="8 9">
    <name type="scientific">Elsinoe australis</name>
    <dbReference type="NCBI Taxonomy" id="40998"/>
    <lineage>
        <taxon>Eukaryota</taxon>
        <taxon>Fungi</taxon>
        <taxon>Dikarya</taxon>
        <taxon>Ascomycota</taxon>
        <taxon>Pezizomycotina</taxon>
        <taxon>Dothideomycetes</taxon>
        <taxon>Dothideomycetidae</taxon>
        <taxon>Myriangiales</taxon>
        <taxon>Elsinoaceae</taxon>
        <taxon>Elsinoe</taxon>
    </lineage>
</organism>